<dbReference type="GO" id="GO:1990817">
    <property type="term" value="F:poly(A) RNA polymerase activity"/>
    <property type="evidence" value="ECO:0007669"/>
    <property type="project" value="UniProtKB-EC"/>
</dbReference>
<evidence type="ECO:0000259" key="15">
    <source>
        <dbReference type="Pfam" id="PF03828"/>
    </source>
</evidence>
<dbReference type="EC" id="2.7.7.19" evidence="4"/>
<dbReference type="GO" id="GO:0005737">
    <property type="term" value="C:cytoplasm"/>
    <property type="evidence" value="ECO:0007669"/>
    <property type="project" value="UniProtKB-SubCell"/>
</dbReference>
<evidence type="ECO:0000256" key="1">
    <source>
        <dbReference type="ARBA" id="ARBA00001936"/>
    </source>
</evidence>
<dbReference type="CDD" id="cd05402">
    <property type="entry name" value="NT_PAP_TUTase"/>
    <property type="match status" value="1"/>
</dbReference>
<feature type="region of interest" description="Disordered" evidence="14">
    <location>
        <begin position="164"/>
        <end position="228"/>
    </location>
</feature>
<dbReference type="SUPFAM" id="SSF81301">
    <property type="entry name" value="Nucleotidyltransferase"/>
    <property type="match status" value="1"/>
</dbReference>
<dbReference type="Pfam" id="PF22600">
    <property type="entry name" value="MTPAP-like_central"/>
    <property type="match status" value="1"/>
</dbReference>
<feature type="compositionally biased region" description="Low complexity" evidence="14">
    <location>
        <begin position="691"/>
        <end position="707"/>
    </location>
</feature>
<feature type="compositionally biased region" description="Low complexity" evidence="14">
    <location>
        <begin position="652"/>
        <end position="665"/>
    </location>
</feature>
<proteinExistence type="inferred from homology"/>
<keyword evidence="10" id="KW-0067">ATP-binding</keyword>
<feature type="domain" description="PAP-associated" evidence="15">
    <location>
        <begin position="499"/>
        <end position="570"/>
    </location>
</feature>
<dbReference type="SUPFAM" id="SSF81631">
    <property type="entry name" value="PAP/OAS1 substrate-binding domain"/>
    <property type="match status" value="1"/>
</dbReference>
<feature type="domain" description="Poly(A) RNA polymerase mitochondrial-like central palm" evidence="16">
    <location>
        <begin position="270"/>
        <end position="408"/>
    </location>
</feature>
<name>A0AAF3F458_9BILA</name>
<dbReference type="InterPro" id="IPR002058">
    <property type="entry name" value="PAP_assoc"/>
</dbReference>
<keyword evidence="9" id="KW-0547">Nucleotide-binding</keyword>
<evidence type="ECO:0000256" key="7">
    <source>
        <dbReference type="ARBA" id="ARBA00022679"/>
    </source>
</evidence>
<dbReference type="PANTHER" id="PTHR12271:SF40">
    <property type="entry name" value="POLY(A) RNA POLYMERASE GLD2"/>
    <property type="match status" value="1"/>
</dbReference>
<feature type="compositionally biased region" description="Polar residues" evidence="14">
    <location>
        <begin position="164"/>
        <end position="173"/>
    </location>
</feature>
<feature type="region of interest" description="Disordered" evidence="14">
    <location>
        <begin position="640"/>
        <end position="758"/>
    </location>
</feature>
<keyword evidence="17" id="KW-1185">Reference proteome</keyword>
<dbReference type="AlphaFoldDB" id="A0AAF3F458"/>
<dbReference type="PANTHER" id="PTHR12271">
    <property type="entry name" value="POLY A POLYMERASE CID PAP -RELATED"/>
    <property type="match status" value="1"/>
</dbReference>
<evidence type="ECO:0000256" key="9">
    <source>
        <dbReference type="ARBA" id="ARBA00022741"/>
    </source>
</evidence>
<evidence type="ECO:0000256" key="3">
    <source>
        <dbReference type="ARBA" id="ARBA00004496"/>
    </source>
</evidence>
<accession>A0AAF3F458</accession>
<feature type="compositionally biased region" description="Polar residues" evidence="14">
    <location>
        <begin position="640"/>
        <end position="651"/>
    </location>
</feature>
<organism evidence="17 18">
    <name type="scientific">Mesorhabditis belari</name>
    <dbReference type="NCBI Taxonomy" id="2138241"/>
    <lineage>
        <taxon>Eukaryota</taxon>
        <taxon>Metazoa</taxon>
        <taxon>Ecdysozoa</taxon>
        <taxon>Nematoda</taxon>
        <taxon>Chromadorea</taxon>
        <taxon>Rhabditida</taxon>
        <taxon>Rhabditina</taxon>
        <taxon>Rhabditomorpha</taxon>
        <taxon>Rhabditoidea</taxon>
        <taxon>Rhabditidae</taxon>
        <taxon>Mesorhabditinae</taxon>
        <taxon>Mesorhabditis</taxon>
    </lineage>
</organism>
<evidence type="ECO:0000256" key="2">
    <source>
        <dbReference type="ARBA" id="ARBA00001946"/>
    </source>
</evidence>
<comment type="cofactor">
    <cofactor evidence="1">
        <name>Mn(2+)</name>
        <dbReference type="ChEBI" id="CHEBI:29035"/>
    </cofactor>
</comment>
<dbReference type="Gene3D" id="1.10.1410.10">
    <property type="match status" value="1"/>
</dbReference>
<evidence type="ECO:0000256" key="6">
    <source>
        <dbReference type="ARBA" id="ARBA00022664"/>
    </source>
</evidence>
<evidence type="ECO:0000313" key="17">
    <source>
        <dbReference type="Proteomes" id="UP000887575"/>
    </source>
</evidence>
<evidence type="ECO:0000256" key="10">
    <source>
        <dbReference type="ARBA" id="ARBA00022840"/>
    </source>
</evidence>
<evidence type="ECO:0000256" key="14">
    <source>
        <dbReference type="SAM" id="MobiDB-lite"/>
    </source>
</evidence>
<protein>
    <recommendedName>
        <fullName evidence="4">polynucleotide adenylyltransferase</fullName>
        <ecNumber evidence="4">2.7.7.19</ecNumber>
    </recommendedName>
</protein>
<evidence type="ECO:0000256" key="11">
    <source>
        <dbReference type="ARBA" id="ARBA00022842"/>
    </source>
</evidence>
<dbReference type="Gene3D" id="3.30.460.10">
    <property type="entry name" value="Beta Polymerase, domain 2"/>
    <property type="match status" value="1"/>
</dbReference>
<feature type="compositionally biased region" description="Basic and acidic residues" evidence="14">
    <location>
        <begin position="211"/>
        <end position="228"/>
    </location>
</feature>
<dbReference type="GO" id="GO:0031123">
    <property type="term" value="P:RNA 3'-end processing"/>
    <property type="evidence" value="ECO:0007669"/>
    <property type="project" value="TreeGrafter"/>
</dbReference>
<evidence type="ECO:0000256" key="4">
    <source>
        <dbReference type="ARBA" id="ARBA00012388"/>
    </source>
</evidence>
<sequence>MNPPSKTNLSTGAAELSSVILQQQDLHQQRQSIQEQRMSLQTINFFASLQKTCMAKQQRSDMDGMPNKNRVNALAGNVLGNSTVNKALMQHNGPRSADVIGMAHGEEMPTKQHNTHRISGSPAVTPPLRFRDNHNATAFQFYPANVASLMVQAGRTSMRNFPTGSWSYMQPQQSRHESLSDVEYKHSQSSLQSSPPIDHVSSIDVSRQKSVGKEGDQQRNKENIGLEKRYRSEPELKVDRFMTRCYEQASPSSTLFDDKGHFKVSQMDVLSEKIWSFHNSMTQTDTTLSRKLYLRDLLYYVICPIFPMCGLYVVGSSLNGFGNNTSDMDVCLMITNHDLDQKKDAIVVLNLVFTSLNKVEWIAEQQLIFAKVPILRIKFQAPYSDIIVDLNVNNSVAIRNTHLLSYYSNFDWRIRPLVTIVKEWAKRKGINDANQSSFTSYSLVLMVIHYLQCGVEPRLLPSLQRAFPKRFNGNNDVRSLNVTMMLPPIENWDYNDKITLGELLIGFLDYYANQFDYDTDAISIHDGVKIDRRAIVSQQLPRHGSSQAAIGSGSWRSQWRCICIEEPFTNLNTAHSIYDEMVFNEIKQAFRESHDELNVSRDLTKWLAQCKPITACPPKAGGVIFCAPYEGSSDHVMAVTASQKASNSTQNAAASGRSSTTSGSSLMENDSERQPSPVSQLFEKAHTTRWNNANSPPSSKSNMNGNNQAGQKRNSYQQSGTYRSYRPNNNQGPRKSYNNRSYHNQQRNGAPTPNGPNC</sequence>
<dbReference type="GO" id="GO:0006397">
    <property type="term" value="P:mRNA processing"/>
    <property type="evidence" value="ECO:0007669"/>
    <property type="project" value="UniProtKB-KW"/>
</dbReference>
<keyword evidence="12" id="KW-0464">Manganese</keyword>
<dbReference type="WBParaSite" id="MBELARI_LOCUS21358">
    <property type="protein sequence ID" value="MBELARI_LOCUS21358"/>
    <property type="gene ID" value="MBELARI_LOCUS21358"/>
</dbReference>
<feature type="compositionally biased region" description="Basic and acidic residues" evidence="14">
    <location>
        <begin position="174"/>
        <end position="186"/>
    </location>
</feature>
<keyword evidence="11" id="KW-0460">Magnesium</keyword>
<evidence type="ECO:0000256" key="5">
    <source>
        <dbReference type="ARBA" id="ARBA00022490"/>
    </source>
</evidence>
<evidence type="ECO:0000259" key="16">
    <source>
        <dbReference type="Pfam" id="PF22600"/>
    </source>
</evidence>
<dbReference type="Proteomes" id="UP000887575">
    <property type="component" value="Unassembled WGS sequence"/>
</dbReference>
<dbReference type="Pfam" id="PF03828">
    <property type="entry name" value="PAP_assoc"/>
    <property type="match status" value="1"/>
</dbReference>
<keyword evidence="5" id="KW-0963">Cytoplasm</keyword>
<keyword evidence="7" id="KW-0808">Transferase</keyword>
<evidence type="ECO:0000313" key="18">
    <source>
        <dbReference type="WBParaSite" id="MBELARI_LOCUS21358"/>
    </source>
</evidence>
<comment type="cofactor">
    <cofactor evidence="2">
        <name>Mg(2+)</name>
        <dbReference type="ChEBI" id="CHEBI:18420"/>
    </cofactor>
</comment>
<dbReference type="FunFam" id="3.30.460.10:FF:000061">
    <property type="entry name" value="Poly(A) RNA polymerase gld-2"/>
    <property type="match status" value="1"/>
</dbReference>
<dbReference type="GO" id="GO:0046872">
    <property type="term" value="F:metal ion binding"/>
    <property type="evidence" value="ECO:0007669"/>
    <property type="project" value="UniProtKB-KW"/>
</dbReference>
<evidence type="ECO:0000256" key="8">
    <source>
        <dbReference type="ARBA" id="ARBA00022723"/>
    </source>
</evidence>
<comment type="subcellular location">
    <subcellularLocation>
        <location evidence="3">Cytoplasm</location>
    </subcellularLocation>
</comment>
<feature type="compositionally biased region" description="Polar residues" evidence="14">
    <location>
        <begin position="708"/>
        <end position="758"/>
    </location>
</feature>
<comment type="similarity">
    <text evidence="13">Belongs to the DNA polymerase type-B-like family. GLD2 subfamily.</text>
</comment>
<keyword evidence="6" id="KW-0507">mRNA processing</keyword>
<dbReference type="InterPro" id="IPR043519">
    <property type="entry name" value="NT_sf"/>
</dbReference>
<evidence type="ECO:0000256" key="12">
    <source>
        <dbReference type="ARBA" id="ARBA00023211"/>
    </source>
</evidence>
<dbReference type="GO" id="GO:0005524">
    <property type="term" value="F:ATP binding"/>
    <property type="evidence" value="ECO:0007669"/>
    <property type="project" value="UniProtKB-KW"/>
</dbReference>
<evidence type="ECO:0000256" key="13">
    <source>
        <dbReference type="ARBA" id="ARBA00038491"/>
    </source>
</evidence>
<reference evidence="18" key="1">
    <citation type="submission" date="2024-02" db="UniProtKB">
        <authorList>
            <consortium name="WormBaseParasite"/>
        </authorList>
    </citation>
    <scope>IDENTIFICATION</scope>
</reference>
<dbReference type="InterPro" id="IPR054708">
    <property type="entry name" value="MTPAP-like_central"/>
</dbReference>
<keyword evidence="8" id="KW-0479">Metal-binding</keyword>